<dbReference type="EMBL" id="MU266790">
    <property type="protein sequence ID" value="KAH7918408.1"/>
    <property type="molecule type" value="Genomic_DNA"/>
</dbReference>
<comment type="caution">
    <text evidence="1">The sequence shown here is derived from an EMBL/GenBank/DDBJ whole genome shotgun (WGS) entry which is preliminary data.</text>
</comment>
<evidence type="ECO:0000313" key="2">
    <source>
        <dbReference type="Proteomes" id="UP000790709"/>
    </source>
</evidence>
<reference evidence="1" key="1">
    <citation type="journal article" date="2021" name="New Phytol.">
        <title>Evolutionary innovations through gain and loss of genes in the ectomycorrhizal Boletales.</title>
        <authorList>
            <person name="Wu G."/>
            <person name="Miyauchi S."/>
            <person name="Morin E."/>
            <person name="Kuo A."/>
            <person name="Drula E."/>
            <person name="Varga T."/>
            <person name="Kohler A."/>
            <person name="Feng B."/>
            <person name="Cao Y."/>
            <person name="Lipzen A."/>
            <person name="Daum C."/>
            <person name="Hundley H."/>
            <person name="Pangilinan J."/>
            <person name="Johnson J."/>
            <person name="Barry K."/>
            <person name="LaButti K."/>
            <person name="Ng V."/>
            <person name="Ahrendt S."/>
            <person name="Min B."/>
            <person name="Choi I.G."/>
            <person name="Park H."/>
            <person name="Plett J.M."/>
            <person name="Magnuson J."/>
            <person name="Spatafora J.W."/>
            <person name="Nagy L.G."/>
            <person name="Henrissat B."/>
            <person name="Grigoriev I.V."/>
            <person name="Yang Z.L."/>
            <person name="Xu J."/>
            <person name="Martin F.M."/>
        </authorList>
    </citation>
    <scope>NUCLEOTIDE SEQUENCE</scope>
    <source>
        <strain evidence="1">KUC20120723A-06</strain>
    </source>
</reference>
<accession>A0ACB8AZW2</accession>
<organism evidence="1 2">
    <name type="scientific">Leucogyrophana mollusca</name>
    <dbReference type="NCBI Taxonomy" id="85980"/>
    <lineage>
        <taxon>Eukaryota</taxon>
        <taxon>Fungi</taxon>
        <taxon>Dikarya</taxon>
        <taxon>Basidiomycota</taxon>
        <taxon>Agaricomycotina</taxon>
        <taxon>Agaricomycetes</taxon>
        <taxon>Agaricomycetidae</taxon>
        <taxon>Boletales</taxon>
        <taxon>Boletales incertae sedis</taxon>
        <taxon>Leucogyrophana</taxon>
    </lineage>
</organism>
<proteinExistence type="predicted"/>
<protein>
    <submittedName>
        <fullName evidence="1">Uncharacterized protein</fullName>
    </submittedName>
</protein>
<feature type="non-terminal residue" evidence="1">
    <location>
        <position position="178"/>
    </location>
</feature>
<sequence>YLDELLRLEGRGSCDHGSGCHSCHGAPGLYRCDDCFGPSMWCQSCVVSNHAHNPLHRIKEWNGQFFEHITLKGLGLRVQLGHEVGDLCIRPEPSSNDDFVVVDCHGIHKVAVDFCSCETGESKTTQLLRARWFPLTVSDPQTAATFAVLEQYHLLSFESKVSAYEFYHSLVRRSNNTG</sequence>
<evidence type="ECO:0000313" key="1">
    <source>
        <dbReference type="EMBL" id="KAH7918408.1"/>
    </source>
</evidence>
<feature type="non-terminal residue" evidence="1">
    <location>
        <position position="1"/>
    </location>
</feature>
<dbReference type="Proteomes" id="UP000790709">
    <property type="component" value="Unassembled WGS sequence"/>
</dbReference>
<keyword evidence="2" id="KW-1185">Reference proteome</keyword>
<name>A0ACB8AZW2_9AGAM</name>
<gene>
    <name evidence="1" type="ORF">BV22DRAFT_981947</name>
</gene>